<evidence type="ECO:0000313" key="2">
    <source>
        <dbReference type="Proteomes" id="UP000222601"/>
    </source>
</evidence>
<sequence length="79" mass="8841">MFGLTDPQMNAVKAKAKQLNAAYATLSKKDRKDDKLVASIITKHHDAVATIISRSRFIWIAGYIEGRCGKRENGESIYE</sequence>
<gene>
    <name evidence="1" type="ORF">ESCO41_00042</name>
</gene>
<name>A0A1U9WQZ9_9CAUD</name>
<proteinExistence type="predicted"/>
<evidence type="ECO:0000313" key="1">
    <source>
        <dbReference type="EMBL" id="AQY55270.1"/>
    </source>
</evidence>
<dbReference type="Proteomes" id="UP000222601">
    <property type="component" value="Segment"/>
</dbReference>
<organism evidence="1">
    <name type="scientific">Escherichia phage vB_EcoS_ESCO41</name>
    <dbReference type="NCBI Taxonomy" id="2496547"/>
    <lineage>
        <taxon>Viruses</taxon>
        <taxon>Duplodnaviria</taxon>
        <taxon>Heunggongvirae</taxon>
        <taxon>Uroviricota</taxon>
        <taxon>Caudoviricetes</taxon>
        <taxon>Drexlerviridae</taxon>
        <taxon>Nouzillyvirus</taxon>
        <taxon>Nouzillyvirus ESCO41</taxon>
    </lineage>
</organism>
<protein>
    <submittedName>
        <fullName evidence="1">Uncharacterized protein</fullName>
    </submittedName>
</protein>
<keyword evidence="2" id="KW-1185">Reference proteome</keyword>
<accession>A0A1U9WQZ9</accession>
<reference evidence="1" key="1">
    <citation type="submission" date="2017-02" db="EMBL/GenBank/DDBJ databases">
        <title>Characterization of a new coliphage vB_EcoS_ESCO41.</title>
        <authorList>
            <person name="Trotereau A."/>
            <person name="Schouler C."/>
        </authorList>
    </citation>
    <scope>NUCLEOTIDE SEQUENCE [LARGE SCALE GENOMIC DNA]</scope>
</reference>
<dbReference type="EMBL" id="KY619305">
    <property type="protein sequence ID" value="AQY55270.1"/>
    <property type="molecule type" value="Genomic_DNA"/>
</dbReference>